<dbReference type="GO" id="GO:0032259">
    <property type="term" value="P:methylation"/>
    <property type="evidence" value="ECO:0007669"/>
    <property type="project" value="UniProtKB-KW"/>
</dbReference>
<keyword evidence="3" id="KW-1185">Reference proteome</keyword>
<dbReference type="EMBL" id="FQTY01000014">
    <property type="protein sequence ID" value="SHE98661.1"/>
    <property type="molecule type" value="Genomic_DNA"/>
</dbReference>
<feature type="domain" description="Methyltransferase" evidence="1">
    <location>
        <begin position="154"/>
        <end position="288"/>
    </location>
</feature>
<gene>
    <name evidence="2" type="ORF">SAMN02745784_02441</name>
</gene>
<dbReference type="RefSeq" id="WP_072976663.1">
    <property type="nucleotide sequence ID" value="NZ_FQTY01000014.1"/>
</dbReference>
<dbReference type="Gene3D" id="3.40.50.150">
    <property type="entry name" value="Vaccinia Virus protein VP39"/>
    <property type="match status" value="1"/>
</dbReference>
<evidence type="ECO:0000313" key="3">
    <source>
        <dbReference type="Proteomes" id="UP000184114"/>
    </source>
</evidence>
<dbReference type="Proteomes" id="UP000184114">
    <property type="component" value="Unassembled WGS sequence"/>
</dbReference>
<dbReference type="GO" id="GO:0005737">
    <property type="term" value="C:cytoplasm"/>
    <property type="evidence" value="ECO:0007669"/>
    <property type="project" value="TreeGrafter"/>
</dbReference>
<dbReference type="STRING" id="1123404.SAMN02745784_02441"/>
<dbReference type="PANTHER" id="PTHR13369">
    <property type="match status" value="1"/>
</dbReference>
<dbReference type="PANTHER" id="PTHR13369:SF3">
    <property type="entry name" value="METHYLTRANSFERASE DOMAIN-CONTAINING PROTEIN"/>
    <property type="match status" value="1"/>
</dbReference>
<name>A0A1M4XYU8_9FIRM</name>
<sequence length="391" mass="45513">MNEVVELLNEIILNNEITYGVLSNLRIKDEESFSKVIIKPVLIQKEIRLQFAYEYRNKVLHKNLEPLSSINEIEKLLTHKFKQGMIFTKEADYQLLINKKGEASILKKKPTKKQLDFSHNRKKSYIIEEGEPVDFLIRLGVMNENGKVVSKRYDKFKQINRFLEMVSDVIQRMNKDKTLNIVDFGCGKSYLTFALYYYLVNVLGLDVNIIGLDLKQDVIEFCNEVALDLNYERLKFIHGDIKDYDGFHKVNMVVTLHACDIATDAALVKAINWEAEAILSVPCCQHEFYDKIKNPVLEPMLSHGIIKEKLASLVTDSLRANILEILGYQVQLLEFIDMEHTPKNILIRAMKTNNKNKKESINKYIEFKKFWGLKDLYIEKELGEKIIKKLN</sequence>
<dbReference type="SUPFAM" id="SSF53335">
    <property type="entry name" value="S-adenosyl-L-methionine-dependent methyltransferases"/>
    <property type="match status" value="1"/>
</dbReference>
<organism evidence="2 3">
    <name type="scientific">Tissierella praeacuta DSM 18095</name>
    <dbReference type="NCBI Taxonomy" id="1123404"/>
    <lineage>
        <taxon>Bacteria</taxon>
        <taxon>Bacillati</taxon>
        <taxon>Bacillota</taxon>
        <taxon>Tissierellia</taxon>
        <taxon>Tissierellales</taxon>
        <taxon>Tissierellaceae</taxon>
        <taxon>Tissierella</taxon>
    </lineage>
</organism>
<dbReference type="CDD" id="cd02440">
    <property type="entry name" value="AdoMet_MTases"/>
    <property type="match status" value="1"/>
</dbReference>
<dbReference type="GeneID" id="90995945"/>
<evidence type="ECO:0000259" key="1">
    <source>
        <dbReference type="Pfam" id="PF13679"/>
    </source>
</evidence>
<dbReference type="Pfam" id="PF13679">
    <property type="entry name" value="Methyltransf_32"/>
    <property type="match status" value="1"/>
</dbReference>
<reference evidence="3" key="1">
    <citation type="submission" date="2016-11" db="EMBL/GenBank/DDBJ databases">
        <authorList>
            <person name="Varghese N."/>
            <person name="Submissions S."/>
        </authorList>
    </citation>
    <scope>NUCLEOTIDE SEQUENCE [LARGE SCALE GENOMIC DNA]</scope>
    <source>
        <strain evidence="3">DSM 18095</strain>
    </source>
</reference>
<proteinExistence type="predicted"/>
<dbReference type="InterPro" id="IPR025714">
    <property type="entry name" value="Methyltranfer_dom"/>
</dbReference>
<evidence type="ECO:0000313" key="2">
    <source>
        <dbReference type="EMBL" id="SHE98661.1"/>
    </source>
</evidence>
<accession>A0A1M4XYU8</accession>
<dbReference type="AlphaFoldDB" id="A0A1M4XYU8"/>
<keyword evidence="2" id="KW-0808">Transferase</keyword>
<dbReference type="InterPro" id="IPR029063">
    <property type="entry name" value="SAM-dependent_MTases_sf"/>
</dbReference>
<protein>
    <submittedName>
        <fullName evidence="2">Methyltransferase domain-containing protein</fullName>
    </submittedName>
</protein>
<keyword evidence="2" id="KW-0489">Methyltransferase</keyword>
<dbReference type="GO" id="GO:0008168">
    <property type="term" value="F:methyltransferase activity"/>
    <property type="evidence" value="ECO:0007669"/>
    <property type="project" value="UniProtKB-KW"/>
</dbReference>